<proteinExistence type="predicted"/>
<dbReference type="EMBL" id="BMKQ01000001">
    <property type="protein sequence ID" value="GGF46989.1"/>
    <property type="molecule type" value="Genomic_DNA"/>
</dbReference>
<evidence type="ECO:0000313" key="2">
    <source>
        <dbReference type="EMBL" id="GGF46989.1"/>
    </source>
</evidence>
<comment type="caution">
    <text evidence="2">The sequence shown here is derived from an EMBL/GenBank/DDBJ whole genome shotgun (WGS) entry which is preliminary data.</text>
</comment>
<reference evidence="2" key="1">
    <citation type="journal article" date="2014" name="Int. J. Syst. Evol. Microbiol.">
        <title>Complete genome sequence of Corynebacterium casei LMG S-19264T (=DSM 44701T), isolated from a smear-ripened cheese.</title>
        <authorList>
            <consortium name="US DOE Joint Genome Institute (JGI-PGF)"/>
            <person name="Walter F."/>
            <person name="Albersmeier A."/>
            <person name="Kalinowski J."/>
            <person name="Ruckert C."/>
        </authorList>
    </citation>
    <scope>NUCLEOTIDE SEQUENCE</scope>
    <source>
        <strain evidence="2">CGMCC 1.16067</strain>
    </source>
</reference>
<evidence type="ECO:0000256" key="1">
    <source>
        <dbReference type="SAM" id="MobiDB-lite"/>
    </source>
</evidence>
<organism evidence="2 3">
    <name type="scientific">Marmoricola endophyticus</name>
    <dbReference type="NCBI Taxonomy" id="2040280"/>
    <lineage>
        <taxon>Bacteria</taxon>
        <taxon>Bacillati</taxon>
        <taxon>Actinomycetota</taxon>
        <taxon>Actinomycetes</taxon>
        <taxon>Propionibacteriales</taxon>
        <taxon>Nocardioidaceae</taxon>
        <taxon>Marmoricola</taxon>
    </lineage>
</organism>
<reference evidence="2" key="2">
    <citation type="submission" date="2020-09" db="EMBL/GenBank/DDBJ databases">
        <authorList>
            <person name="Sun Q."/>
            <person name="Zhou Y."/>
        </authorList>
    </citation>
    <scope>NUCLEOTIDE SEQUENCE</scope>
    <source>
        <strain evidence="2">CGMCC 1.16067</strain>
    </source>
</reference>
<dbReference type="RefSeq" id="WP_188779742.1">
    <property type="nucleotide sequence ID" value="NZ_BMKQ01000001.1"/>
</dbReference>
<name>A0A917F477_9ACTN</name>
<dbReference type="Proteomes" id="UP000649179">
    <property type="component" value="Unassembled WGS sequence"/>
</dbReference>
<dbReference type="AlphaFoldDB" id="A0A917F477"/>
<protein>
    <submittedName>
        <fullName evidence="2">Uncharacterized protein</fullName>
    </submittedName>
</protein>
<feature type="region of interest" description="Disordered" evidence="1">
    <location>
        <begin position="138"/>
        <end position="163"/>
    </location>
</feature>
<gene>
    <name evidence="2" type="ORF">GCM10011519_21250</name>
</gene>
<keyword evidence="3" id="KW-1185">Reference proteome</keyword>
<sequence>MDLRAAGEFARTPAQRRDEHLSWLRPDRAFFASGACHVLTWACRRASPELDVEINAMVRPGDPQVFHVFASVDEWAFDHCGWHRIAELEHVNAVFEGCAVESVRIASTFEVFCREHRHRPLSAFWSDPTARANRYVERLPGPGHRTESCHPGTDGRGVRSEGA</sequence>
<accession>A0A917F477</accession>
<evidence type="ECO:0000313" key="3">
    <source>
        <dbReference type="Proteomes" id="UP000649179"/>
    </source>
</evidence>